<dbReference type="Pfam" id="PF12730">
    <property type="entry name" value="ABC2_membrane_4"/>
    <property type="match status" value="1"/>
</dbReference>
<keyword evidence="3" id="KW-1185">Reference proteome</keyword>
<name>A0A3S4LRL9_9STRE</name>
<reference evidence="2 3" key="1">
    <citation type="submission" date="2018-12" db="EMBL/GenBank/DDBJ databases">
        <authorList>
            <consortium name="Pathogen Informatics"/>
        </authorList>
    </citation>
    <scope>NUCLEOTIDE SEQUENCE [LARGE SCALE GENOMIC DNA]</scope>
    <source>
        <strain evidence="2 3">NCTC3166</strain>
    </source>
</reference>
<feature type="transmembrane region" description="Helical" evidence="1">
    <location>
        <begin position="95"/>
        <end position="128"/>
    </location>
</feature>
<feature type="transmembrane region" description="Helical" evidence="1">
    <location>
        <begin position="18"/>
        <end position="36"/>
    </location>
</feature>
<dbReference type="PANTHER" id="PTHR37305:SF1">
    <property type="entry name" value="MEMBRANE PROTEIN"/>
    <property type="match status" value="1"/>
</dbReference>
<evidence type="ECO:0000313" key="2">
    <source>
        <dbReference type="EMBL" id="VED67218.1"/>
    </source>
</evidence>
<evidence type="ECO:0000313" key="3">
    <source>
        <dbReference type="Proteomes" id="UP000270025"/>
    </source>
</evidence>
<dbReference type="PANTHER" id="PTHR37305">
    <property type="entry name" value="INTEGRAL MEMBRANE PROTEIN-RELATED"/>
    <property type="match status" value="1"/>
</dbReference>
<keyword evidence="1" id="KW-0812">Transmembrane</keyword>
<keyword evidence="1" id="KW-1133">Transmembrane helix</keyword>
<protein>
    <submittedName>
        <fullName evidence="2">ABC-type transport system involved in multi-copper enzyme maturation, permease component</fullName>
    </submittedName>
</protein>
<dbReference type="RefSeq" id="WP_126404233.1">
    <property type="nucleotide sequence ID" value="NZ_LR134266.1"/>
</dbReference>
<feature type="transmembrane region" description="Helical" evidence="1">
    <location>
        <begin position="167"/>
        <end position="187"/>
    </location>
</feature>
<proteinExistence type="predicted"/>
<accession>A0A3S4LRL9</accession>
<feature type="transmembrane region" description="Helical" evidence="1">
    <location>
        <begin position="223"/>
        <end position="243"/>
    </location>
</feature>
<feature type="transmembrane region" description="Helical" evidence="1">
    <location>
        <begin position="140"/>
        <end position="160"/>
    </location>
</feature>
<dbReference type="KEGG" id="svf:NCTC3166_01038"/>
<organism evidence="2 3">
    <name type="scientific">Streptococcus viridans</name>
    <dbReference type="NCBI Taxonomy" id="78535"/>
    <lineage>
        <taxon>Bacteria</taxon>
        <taxon>Bacillati</taxon>
        <taxon>Bacillota</taxon>
        <taxon>Bacilli</taxon>
        <taxon>Lactobacillales</taxon>
        <taxon>Streptococcaceae</taxon>
        <taxon>Streptococcus</taxon>
    </lineage>
</organism>
<dbReference type="EMBL" id="LR134266">
    <property type="protein sequence ID" value="VED67218.1"/>
    <property type="molecule type" value="Genomic_DNA"/>
</dbReference>
<keyword evidence="1" id="KW-0472">Membrane</keyword>
<gene>
    <name evidence="2" type="ORF">NCTC3166_01038</name>
</gene>
<feature type="transmembrane region" description="Helical" evidence="1">
    <location>
        <begin position="56"/>
        <end position="74"/>
    </location>
</feature>
<sequence>MLKLIKIELFKLFAGKKIFYVFGGFVCVISLLILYLRMVAPESSFGNVFKTSSDTFSIFALIVGVIVALVPFYQEIQQKTIKSLLVTPVKRVEILFSKLLASIFTSFLILVVLCLTSFIVTTLLFGFFKVGAYSSSADNMLTFTAGIVQIITTFFTTIFYSTTIICLFLITNSLSSTLVGVVLLRGLGELISRSLLDQNNLLLSFSPLGVLNILNPVSKNISIISYTIQLLLTVIYSIVIFYIDTKLFENKEF</sequence>
<dbReference type="AlphaFoldDB" id="A0A3S4LRL9"/>
<evidence type="ECO:0000256" key="1">
    <source>
        <dbReference type="SAM" id="Phobius"/>
    </source>
</evidence>
<dbReference type="Proteomes" id="UP000270025">
    <property type="component" value="Chromosome"/>
</dbReference>